<dbReference type="PANTHER" id="PTHR21381">
    <property type="entry name" value="ZGC:162297"/>
    <property type="match status" value="1"/>
</dbReference>
<sequence>MTRCRSPTVHTYEAIDYIASVDDHTRGAPYVSTSPSDPNPSAALGVFPSKPSALAEMFTSAPALIGAIHLPALPGSPHYKGQPVSEIAAFAVEEAHAYIDNGFDGVIVENHWDIPFLKPGEHGYETAASMGVVTASVVGEFGSRVGVSILSNAGECGVAAAWAAGASFVRVNQWANAYIANEGFIEGQAAKTTRFRHRIGADPVKIFADVHVKHGAHAIVADRTIAEQTEDAEFFDADVLIATGSRTGDAASVDEVSVIKNNTVLPVIIGSGITAANVADLMNECDGAIIASSVKENARWWGRVSGEKVRDVSRAAGK</sequence>
<evidence type="ECO:0000256" key="1">
    <source>
        <dbReference type="ARBA" id="ARBA00006007"/>
    </source>
</evidence>
<dbReference type="InterPro" id="IPR011060">
    <property type="entry name" value="RibuloseP-bd_barrel"/>
</dbReference>
<keyword evidence="3" id="KW-1185">Reference proteome</keyword>
<evidence type="ECO:0000313" key="3">
    <source>
        <dbReference type="Proteomes" id="UP000076038"/>
    </source>
</evidence>
<dbReference type="SUPFAM" id="SSF51366">
    <property type="entry name" value="Ribulose-phoshate binding barrel"/>
    <property type="match status" value="1"/>
</dbReference>
<dbReference type="PANTHER" id="PTHR21381:SF3">
    <property type="entry name" value="SGC REGION PROTEIN SGCQ-RELATED"/>
    <property type="match status" value="1"/>
</dbReference>
<dbReference type="InterPro" id="IPR005137">
    <property type="entry name" value="BtpA"/>
</dbReference>
<protein>
    <submittedName>
        <fullName evidence="2">Putative sgc region protein SgcQ</fullName>
    </submittedName>
</protein>
<accession>A0A143QLH8</accession>
<dbReference type="AlphaFoldDB" id="A0A143QLH8"/>
<dbReference type="Pfam" id="PF03437">
    <property type="entry name" value="BtpA"/>
    <property type="match status" value="1"/>
</dbReference>
<organism evidence="2 3">
    <name type="scientific">Rhodococcoides fascians</name>
    <name type="common">Rhodococcus fascians</name>
    <dbReference type="NCBI Taxonomy" id="1828"/>
    <lineage>
        <taxon>Bacteria</taxon>
        <taxon>Bacillati</taxon>
        <taxon>Actinomycetota</taxon>
        <taxon>Actinomycetes</taxon>
        <taxon>Mycobacteriales</taxon>
        <taxon>Nocardiaceae</taxon>
        <taxon>Rhodococcoides</taxon>
    </lineage>
</organism>
<reference evidence="2 3" key="1">
    <citation type="journal article" date="2016" name="Genome Announc.">
        <title>Complete Genome and Plasmid Sequences for Rhodococcus fascians D188 and Draft Sequences for Rhodococcus Isolates PBTS 1 and PBTS 2.</title>
        <authorList>
            <person name="Stamler R.A."/>
            <person name="Vereecke D."/>
            <person name="Zhang Y."/>
            <person name="Schilkey F."/>
            <person name="Devitt N."/>
            <person name="Randall J.J."/>
        </authorList>
    </citation>
    <scope>NUCLEOTIDE SEQUENCE [LARGE SCALE GENOMIC DNA]</scope>
    <source>
        <strain evidence="2 3">PBTS2</strain>
    </source>
</reference>
<reference evidence="3" key="2">
    <citation type="submission" date="2016-04" db="EMBL/GenBank/DDBJ databases">
        <title>Complete Genome and Plasmid Sequences for Rhodococcus fascians D188 and Draft Sequences for Rhodococcus spp. Isolates PBTS 1 and PBTS 2.</title>
        <authorList>
            <person name="Stamer R."/>
            <person name="Vereecke D."/>
            <person name="Zhang Y."/>
            <person name="Schilkey F."/>
            <person name="Devitt N."/>
            <person name="Randall J."/>
        </authorList>
    </citation>
    <scope>NUCLEOTIDE SEQUENCE [LARGE SCALE GENOMIC DNA]</scope>
    <source>
        <strain evidence="3">PBTS2</strain>
    </source>
</reference>
<dbReference type="Proteomes" id="UP000076038">
    <property type="component" value="Chromosome"/>
</dbReference>
<proteinExistence type="inferred from homology"/>
<dbReference type="KEGG" id="rhs:A3Q41_02030"/>
<comment type="similarity">
    <text evidence="1">Belongs to the BtpA family.</text>
</comment>
<dbReference type="EMBL" id="CP015220">
    <property type="protein sequence ID" value="AMY23332.1"/>
    <property type="molecule type" value="Genomic_DNA"/>
</dbReference>
<evidence type="ECO:0000313" key="2">
    <source>
        <dbReference type="EMBL" id="AMY23332.1"/>
    </source>
</evidence>
<gene>
    <name evidence="2" type="primary">sgcQ</name>
    <name evidence="2" type="ORF">A3Q41_02030</name>
</gene>
<dbReference type="PIRSF" id="PIRSF005956">
    <property type="entry name" value="BtpA"/>
    <property type="match status" value="1"/>
</dbReference>
<dbReference type="NCBIfam" id="TIGR00259">
    <property type="entry name" value="thylakoid_BtpA"/>
    <property type="match status" value="1"/>
</dbReference>
<name>A0A143QLH8_RHOFA</name>
<dbReference type="PATRIC" id="fig|1653479.3.peg.2052"/>